<feature type="compositionally biased region" description="Basic and acidic residues" evidence="1">
    <location>
        <begin position="176"/>
        <end position="189"/>
    </location>
</feature>
<gene>
    <name evidence="4" type="ORF">GCM10010412_069460</name>
</gene>
<feature type="region of interest" description="Disordered" evidence="1">
    <location>
        <begin position="176"/>
        <end position="209"/>
    </location>
</feature>
<dbReference type="Gene3D" id="1.20.1260.10">
    <property type="match status" value="1"/>
</dbReference>
<dbReference type="EMBL" id="BAAATE010000023">
    <property type="protein sequence ID" value="GAA2683604.1"/>
    <property type="molecule type" value="Genomic_DNA"/>
</dbReference>
<accession>A0ABP6F559</accession>
<sequence>MFTNRSMTRRLALTVAAGTGALTLLTACGGTDNATAGHEMAVTTHSAPPATTATARPGASFNDADVMFAQNMILHHQQAVEMSDLAESRAADAEVKELAAKIKDAQEPEIQTMEGWLETWDEPMPSGGMHHDMPGMMTAEDMKKLEDAKGAAFDRQFLRMMIAHHEGAIEMAKTEQKQGANDEAKKLAETIESSQQTEVEQMQKIFDRL</sequence>
<feature type="compositionally biased region" description="Polar residues" evidence="1">
    <location>
        <begin position="191"/>
        <end position="200"/>
    </location>
</feature>
<evidence type="ECO:0000259" key="3">
    <source>
        <dbReference type="Pfam" id="PF03713"/>
    </source>
</evidence>
<dbReference type="PROSITE" id="PS51318">
    <property type="entry name" value="TAT"/>
    <property type="match status" value="1"/>
</dbReference>
<dbReference type="InterPro" id="IPR006311">
    <property type="entry name" value="TAT_signal"/>
</dbReference>
<reference evidence="5" key="1">
    <citation type="journal article" date="2019" name="Int. J. Syst. Evol. Microbiol.">
        <title>The Global Catalogue of Microorganisms (GCM) 10K type strain sequencing project: providing services to taxonomists for standard genome sequencing and annotation.</title>
        <authorList>
            <consortium name="The Broad Institute Genomics Platform"/>
            <consortium name="The Broad Institute Genome Sequencing Center for Infectious Disease"/>
            <person name="Wu L."/>
            <person name="Ma J."/>
        </authorList>
    </citation>
    <scope>NUCLEOTIDE SEQUENCE [LARGE SCALE GENOMIC DNA]</scope>
    <source>
        <strain evidence="5">JCM 6835</strain>
    </source>
</reference>
<organism evidence="4 5">
    <name type="scientific">Nonomuraea recticatena</name>
    <dbReference type="NCBI Taxonomy" id="46178"/>
    <lineage>
        <taxon>Bacteria</taxon>
        <taxon>Bacillati</taxon>
        <taxon>Actinomycetota</taxon>
        <taxon>Actinomycetes</taxon>
        <taxon>Streptosporangiales</taxon>
        <taxon>Streptosporangiaceae</taxon>
        <taxon>Nonomuraea</taxon>
    </lineage>
</organism>
<dbReference type="PROSITE" id="PS51257">
    <property type="entry name" value="PROKAR_LIPOPROTEIN"/>
    <property type="match status" value="1"/>
</dbReference>
<evidence type="ECO:0000256" key="1">
    <source>
        <dbReference type="SAM" id="MobiDB-lite"/>
    </source>
</evidence>
<dbReference type="Pfam" id="PF03713">
    <property type="entry name" value="DUF305"/>
    <property type="match status" value="1"/>
</dbReference>
<proteinExistence type="predicted"/>
<evidence type="ECO:0000313" key="4">
    <source>
        <dbReference type="EMBL" id="GAA2683604.1"/>
    </source>
</evidence>
<feature type="signal peptide" evidence="2">
    <location>
        <begin position="1"/>
        <end position="26"/>
    </location>
</feature>
<dbReference type="PANTHER" id="PTHR36933">
    <property type="entry name" value="SLL0788 PROTEIN"/>
    <property type="match status" value="1"/>
</dbReference>
<keyword evidence="2" id="KW-0732">Signal</keyword>
<dbReference type="RefSeq" id="WP_346152426.1">
    <property type="nucleotide sequence ID" value="NZ_BAAATE010000023.1"/>
</dbReference>
<name>A0ABP6F559_9ACTN</name>
<keyword evidence="5" id="KW-1185">Reference proteome</keyword>
<comment type="caution">
    <text evidence="4">The sequence shown here is derived from an EMBL/GenBank/DDBJ whole genome shotgun (WGS) entry which is preliminary data.</text>
</comment>
<protein>
    <submittedName>
        <fullName evidence="4">DUF305 domain-containing protein</fullName>
    </submittedName>
</protein>
<dbReference type="PANTHER" id="PTHR36933:SF1">
    <property type="entry name" value="SLL0788 PROTEIN"/>
    <property type="match status" value="1"/>
</dbReference>
<feature type="chain" id="PRO_5046889216" evidence="2">
    <location>
        <begin position="27"/>
        <end position="209"/>
    </location>
</feature>
<feature type="domain" description="DUF305" evidence="3">
    <location>
        <begin position="65"/>
        <end position="205"/>
    </location>
</feature>
<evidence type="ECO:0000256" key="2">
    <source>
        <dbReference type="SAM" id="SignalP"/>
    </source>
</evidence>
<evidence type="ECO:0000313" key="5">
    <source>
        <dbReference type="Proteomes" id="UP001501666"/>
    </source>
</evidence>
<dbReference type="Proteomes" id="UP001501666">
    <property type="component" value="Unassembled WGS sequence"/>
</dbReference>
<dbReference type="InterPro" id="IPR012347">
    <property type="entry name" value="Ferritin-like"/>
</dbReference>
<dbReference type="InterPro" id="IPR005183">
    <property type="entry name" value="DUF305_CopM-like"/>
</dbReference>